<evidence type="ECO:0000313" key="2">
    <source>
        <dbReference type="EMBL" id="WIM99885.1"/>
    </source>
</evidence>
<feature type="signal peptide" evidence="1">
    <location>
        <begin position="1"/>
        <end position="36"/>
    </location>
</feature>
<evidence type="ECO:0000256" key="1">
    <source>
        <dbReference type="SAM" id="SignalP"/>
    </source>
</evidence>
<name>A0ABY8WV72_9ACTN</name>
<gene>
    <name evidence="2" type="ORF">ACTOB_003553</name>
</gene>
<reference evidence="2 3" key="1">
    <citation type="submission" date="2023-06" db="EMBL/GenBank/DDBJ databases">
        <authorList>
            <person name="Yushchuk O."/>
            <person name="Binda E."/>
            <person name="Ruckert-Reed C."/>
            <person name="Fedorenko V."/>
            <person name="Kalinowski J."/>
            <person name="Marinelli F."/>
        </authorList>
    </citation>
    <scope>NUCLEOTIDE SEQUENCE [LARGE SCALE GENOMIC DNA]</scope>
    <source>
        <strain evidence="2 3">NRRL 3884</strain>
    </source>
</reference>
<accession>A0ABY8WV72</accession>
<feature type="chain" id="PRO_5046881106" evidence="1">
    <location>
        <begin position="37"/>
        <end position="275"/>
    </location>
</feature>
<proteinExistence type="predicted"/>
<dbReference type="EMBL" id="CP126980">
    <property type="protein sequence ID" value="WIM99885.1"/>
    <property type="molecule type" value="Genomic_DNA"/>
</dbReference>
<keyword evidence="3" id="KW-1185">Reference proteome</keyword>
<dbReference type="Proteomes" id="UP001240150">
    <property type="component" value="Chromosome"/>
</dbReference>
<organism evidence="2 3">
    <name type="scientific">Actinoplanes oblitus</name>
    <dbReference type="NCBI Taxonomy" id="3040509"/>
    <lineage>
        <taxon>Bacteria</taxon>
        <taxon>Bacillati</taxon>
        <taxon>Actinomycetota</taxon>
        <taxon>Actinomycetes</taxon>
        <taxon>Micromonosporales</taxon>
        <taxon>Micromonosporaceae</taxon>
        <taxon>Actinoplanes</taxon>
    </lineage>
</organism>
<sequence>MHPTGITPSRRAMARVARVLVTSAAVLVALAAPAGAATISATSTPVLHFAADGTERIDGTLEANRSVLIDYDPARLPRCRNQYAGGDAWSIGVYYRVDGGPITTRPVTRLDENRHNVKAPVSVDLPLGGHDLELWFHIGDRAGCGEYDSRSGANYHYAIEQPAVATFRADWSESVAGPIRAGHGLAIQYDTARLPQCRETYEGVPAWRIDVHYRLDDGPAQTQALTGDDGRSVPVTVDIAPGSSRVELWFQVTGQRSGCTAYDSDFGANYVFAVA</sequence>
<keyword evidence="1" id="KW-0732">Signal</keyword>
<dbReference type="InterPro" id="IPR046181">
    <property type="entry name" value="DUF6209"/>
</dbReference>
<protein>
    <submittedName>
        <fullName evidence="2">DUF6209 family protein</fullName>
    </submittedName>
</protein>
<dbReference type="RefSeq" id="WP_284921329.1">
    <property type="nucleotide sequence ID" value="NZ_CP126980.1"/>
</dbReference>
<evidence type="ECO:0000313" key="3">
    <source>
        <dbReference type="Proteomes" id="UP001240150"/>
    </source>
</evidence>
<dbReference type="Pfam" id="PF19714">
    <property type="entry name" value="DUF6209"/>
    <property type="match status" value="1"/>
</dbReference>